<name>A0A2A6CCV3_PRIPA</name>
<organism evidence="1 2">
    <name type="scientific">Pristionchus pacificus</name>
    <name type="common">Parasitic nematode worm</name>
    <dbReference type="NCBI Taxonomy" id="54126"/>
    <lineage>
        <taxon>Eukaryota</taxon>
        <taxon>Metazoa</taxon>
        <taxon>Ecdysozoa</taxon>
        <taxon>Nematoda</taxon>
        <taxon>Chromadorea</taxon>
        <taxon>Rhabditida</taxon>
        <taxon>Rhabditina</taxon>
        <taxon>Diplogasteromorpha</taxon>
        <taxon>Diplogasteroidea</taxon>
        <taxon>Neodiplogasteridae</taxon>
        <taxon>Pristionchus</taxon>
    </lineage>
</organism>
<dbReference type="EnsemblMetazoa" id="PPA46352.1">
    <property type="protein sequence ID" value="PPA46352.1"/>
    <property type="gene ID" value="WBGene00284721"/>
</dbReference>
<dbReference type="AlphaFoldDB" id="A0A2A6CCV3"/>
<protein>
    <submittedName>
        <fullName evidence="1">Uncharacterized protein</fullName>
    </submittedName>
</protein>
<accession>A0A8R1Z543</accession>
<evidence type="ECO:0000313" key="2">
    <source>
        <dbReference type="Proteomes" id="UP000005239"/>
    </source>
</evidence>
<gene>
    <name evidence="1" type="primary">WBGene00284721</name>
</gene>
<dbReference type="Proteomes" id="UP000005239">
    <property type="component" value="Unassembled WGS sequence"/>
</dbReference>
<reference evidence="2" key="1">
    <citation type="journal article" date="2008" name="Nat. Genet.">
        <title>The Pristionchus pacificus genome provides a unique perspective on nematode lifestyle and parasitism.</title>
        <authorList>
            <person name="Dieterich C."/>
            <person name="Clifton S.W."/>
            <person name="Schuster L.N."/>
            <person name="Chinwalla A."/>
            <person name="Delehaunty K."/>
            <person name="Dinkelacker I."/>
            <person name="Fulton L."/>
            <person name="Fulton R."/>
            <person name="Godfrey J."/>
            <person name="Minx P."/>
            <person name="Mitreva M."/>
            <person name="Roeseler W."/>
            <person name="Tian H."/>
            <person name="Witte H."/>
            <person name="Yang S.P."/>
            <person name="Wilson R.K."/>
            <person name="Sommer R.J."/>
        </authorList>
    </citation>
    <scope>NUCLEOTIDE SEQUENCE [LARGE SCALE GENOMIC DNA]</scope>
    <source>
        <strain evidence="2">PS312</strain>
    </source>
</reference>
<reference evidence="1" key="2">
    <citation type="submission" date="2022-06" db="UniProtKB">
        <authorList>
            <consortium name="EnsemblMetazoa"/>
        </authorList>
    </citation>
    <scope>IDENTIFICATION</scope>
    <source>
        <strain evidence="1">PS312</strain>
    </source>
</reference>
<keyword evidence="2" id="KW-1185">Reference proteome</keyword>
<accession>A0A2A6CCV3</accession>
<evidence type="ECO:0000313" key="1">
    <source>
        <dbReference type="EnsemblMetazoa" id="PPA46352.1"/>
    </source>
</evidence>
<proteinExistence type="predicted"/>
<sequence length="61" mass="7069">MRAGQQSEEITVGRREGMDLRSTFSRRGCSSSNIKENHYQELKPTHGPIGIRWTHRNKMDP</sequence>